<feature type="transmembrane region" description="Helical" evidence="9">
    <location>
        <begin position="257"/>
        <end position="274"/>
    </location>
</feature>
<dbReference type="InterPro" id="IPR005804">
    <property type="entry name" value="FA_desaturase_dom"/>
</dbReference>
<reference evidence="12" key="1">
    <citation type="submission" date="2015-01" db="EMBL/GenBank/DDBJ databases">
        <authorList>
            <person name="Aksoy S."/>
            <person name="Warren W."/>
            <person name="Wilson R.K."/>
        </authorList>
    </citation>
    <scope>NUCLEOTIDE SEQUENCE [LARGE SCALE GENOMIC DNA]</scope>
    <source>
        <strain evidence="12">IAEA</strain>
    </source>
</reference>
<dbReference type="PANTHER" id="PTHR48043:SF159">
    <property type="entry name" value="EG:EG0003.4 PROTEIN-RELATED"/>
    <property type="match status" value="1"/>
</dbReference>
<evidence type="ECO:0000259" key="10">
    <source>
        <dbReference type="PROSITE" id="PS50255"/>
    </source>
</evidence>
<sequence length="1999" mass="227275">MSTYLKSEYEKEDWRESTVSRKYPTYRRKLIKTNQSWLKYKQIDDDAEGLWRIHDKLYDFSSFIKHHPGGAFWLEQTKGTDITEAFEAHHITAAASNLLPAYEVRKAANPRNYVFTFHDDGFYRTLKRKVALALKDLDYRPKRKSNLIHIFLLFTTLGSCLTAPLLQRFSSKILMELIAAASLCSLGIAAHNYFHRKDNWQMYTFNLTLLNFAEWRISHAMSHHIYTNSMQDLEMSLFEPFLCWVPSERYASKRQRILSLLIQPIFYVFVYPYQLIERAMHSLFSKNRLHWHDVIGLSLPALMLMVSKGPFWSVLIQWWRIIHFSSFLFTLIGVNAGHHCTTAYHEGDANRKDLDWGLYQLDACIDRNDIKGSHFMVLISFGEHILHHLFPTLDHGILPQLYPLLFETLKQFEEELREFPFSKQIIEQNRQLLRTKPNLRISGGKKHFSQYIITIGASVIMLRAGLLSLIILFIGYLSRYDSAADGANILGVFLTHTPSHLIVHMSVAKVLAEEGHNVTVVVTQEPKVNHKNIHKILIPPAEKHIEFLNKEFSALFKKKPSLLRTLANVLGSLSMIIDMQKDVLEDKRFAQLYDNPDTKFDLVIVGYFFNSFQLGVAAKFKVPVILSWMSDPGNLVNDYVGNPNEIAYVPNSNMAVELGRRMNLLERAQNLVTSIFFKIFKLLLDYRNQGFYNELFPSGDGIFPTYQEMKQNVSLVFCNSHFTEGHIRPNVPAIVEIGGIQVKEKPNPLPEDISLFLNENKIDGAILFCLGSNLKSEFIKPEVTKTIFQVLSSLKQNVIWKWDDLANTPGISKNIMYRKWIPQDDILAHPNLRLFITHAGRGGVAEAQYHGVPMVALPALADQQGNAAKLVSSGHGIQLDLLNLTDEQLRKAVNEVLTNPFYKEKIRNFSRLYRDRPLTARQSVAFWTNYVLRNHGAAHMQSPLVHMNFIQSLNIDVIGFLLILSYLVYKVLKLRLTQCIVIIRKSIIMLRAGILISIVLSAAHLSRHGSIVYGANILGVFLTHTPSHLIVHMSVAKVLAEEGHNVTVIVTQEPKVNHHKIHTILIPPAEEHIEFLHKEFSDLTKQKPTLLRTLTNLIGSLRLIIDMQRDALEDERFTQLYDNPDTRFDLVIVGYFFNSFQLGVAAKFNAPLILSWVIAPVQFVGDYVGNPNEIAYVPNMNLALEPGEKMNFLKRLQNFLTSAMIGVFKRIIDYRNQRFYNELFTNGAGIRSYHDMKQNVSLVFCNSHFTEGSIRPNVPAVIEIGGIQIKEKPDLLPEDISSFLSKSKAHGAVLFCLGSSFKTEYMKPEITETIFRVLSNLKQNVIWKWDDLTNTPGISKNIMYKQWIPQDDILAHPNLKLFITHAGKGGVAEAQYHGVPMVALPAFADQPGNAAKMVASGYGLRLDLLTLTADQLRMAIDECLIQCNVIIGISVIMLRAGILISIILSTAHLFRYGSVVYGANILGVFLTHTPSHLIVHMSVAKVLAEEGHNVTVVVTQEPKVNHQKIHTILIPPGEEHIEFLHKEFSDLAKQKPSLLRTLTNLIGSLRLIIDMQRDALEDERFTQLYDNPDTKFDLVIVGYFLNSFQFGVAAKFKAPVILSWMSAPVHIINDYVGNPNGIAYVPNTMMATKLGEKMNFLERVQNFLTAIMFDTFGKIMDYRNQCFYNELFPNDDGKLPTYEEMKNNVSLVFCNSHFTEGPIRPNVPAVIEIGGIQVKEQPNPLPEDISSFLHESKVHGAILFCLGSNLRSDYIKPEVIKTIFQVLSSLKQNVIWKWDDLTNTPGIAKNVMYKQWIPQDDILAHPNLKLFITHAGKGGVAEAQYHGVPMLFITHAGKGGVAEAQYHGVPMVALPAFADQPGNAAKVVVSGYGLQLDLLTLTADQLRMAIDEVLTNPSYRENVRRFSRLYRDRPLTARQSVAFWTNYVIRNHGAAHMQSPLVHMNLIESLNIDVIVFLLIVSYVIYKIFKLVACYMFRKIAKKNTKSSLSLTKKKKIKK</sequence>
<dbReference type="PROSITE" id="PS50255">
    <property type="entry name" value="CYTOCHROME_B5_2"/>
    <property type="match status" value="1"/>
</dbReference>
<keyword evidence="9" id="KW-0812">Transmembrane</keyword>
<dbReference type="EnsemblMetazoa" id="GPPI006633-RA">
    <property type="protein sequence ID" value="GPPI006633-PA"/>
    <property type="gene ID" value="GPPI006633"/>
</dbReference>
<dbReference type="VEuPathDB" id="VectorBase:GPPI006633"/>
<keyword evidence="4" id="KW-0808">Transferase</keyword>
<protein>
    <recommendedName>
        <fullName evidence="8">Cytochrome b5-related protein</fullName>
    </recommendedName>
</protein>
<dbReference type="Pfam" id="PF00201">
    <property type="entry name" value="UDPGT"/>
    <property type="match status" value="4"/>
</dbReference>
<dbReference type="Proteomes" id="UP000092460">
    <property type="component" value="Unassembled WGS sequence"/>
</dbReference>
<keyword evidence="12" id="KW-1185">Reference proteome</keyword>
<dbReference type="GO" id="GO:0046872">
    <property type="term" value="F:metal ion binding"/>
    <property type="evidence" value="ECO:0007669"/>
    <property type="project" value="UniProtKB-KW"/>
</dbReference>
<feature type="domain" description="Cytochrome b5 heme-binding" evidence="10">
    <location>
        <begin position="1"/>
        <end position="108"/>
    </location>
</feature>
<dbReference type="SUPFAM" id="SSF53756">
    <property type="entry name" value="UDP-Glycosyltransferase/glycogen phosphorylase"/>
    <property type="match status" value="4"/>
</dbReference>
<dbReference type="InterPro" id="IPR002213">
    <property type="entry name" value="UDP_glucos_trans"/>
</dbReference>
<feature type="transmembrane region" description="Helical" evidence="9">
    <location>
        <begin position="1954"/>
        <end position="1977"/>
    </location>
</feature>
<dbReference type="InterPro" id="IPR036400">
    <property type="entry name" value="Cyt_B5-like_heme/steroid_sf"/>
</dbReference>
<dbReference type="EMBL" id="JXJN01002678">
    <property type="status" value="NOT_ANNOTATED_CDS"/>
    <property type="molecule type" value="Genomic_DNA"/>
</dbReference>
<dbReference type="STRING" id="67801.A0A1B0AS66"/>
<dbReference type="EMBL" id="JXJN01002675">
    <property type="status" value="NOT_ANNOTATED_CDS"/>
    <property type="molecule type" value="Genomic_DNA"/>
</dbReference>
<feature type="transmembrane region" description="Helical" evidence="9">
    <location>
        <begin position="451"/>
        <end position="477"/>
    </location>
</feature>
<dbReference type="Pfam" id="PF00487">
    <property type="entry name" value="FA_desaturase"/>
    <property type="match status" value="1"/>
</dbReference>
<keyword evidence="6" id="KW-0408">Iron</keyword>
<evidence type="ECO:0000256" key="9">
    <source>
        <dbReference type="SAM" id="Phobius"/>
    </source>
</evidence>
<dbReference type="Pfam" id="PF00173">
    <property type="entry name" value="Cyt-b5"/>
    <property type="match status" value="1"/>
</dbReference>
<evidence type="ECO:0000256" key="6">
    <source>
        <dbReference type="ARBA" id="ARBA00023004"/>
    </source>
</evidence>
<keyword evidence="9" id="KW-1133">Transmembrane helix</keyword>
<dbReference type="EMBL" id="JXJN01002677">
    <property type="status" value="NOT_ANNOTATED_CDS"/>
    <property type="molecule type" value="Genomic_DNA"/>
</dbReference>
<dbReference type="GO" id="GO:0006629">
    <property type="term" value="P:lipid metabolic process"/>
    <property type="evidence" value="ECO:0007669"/>
    <property type="project" value="InterPro"/>
</dbReference>
<keyword evidence="2" id="KW-0349">Heme</keyword>
<comment type="similarity">
    <text evidence="1">Belongs to the UDP-glycosyltransferase family.</text>
</comment>
<evidence type="ECO:0000256" key="4">
    <source>
        <dbReference type="ARBA" id="ARBA00022679"/>
    </source>
</evidence>
<evidence type="ECO:0000256" key="8">
    <source>
        <dbReference type="ARBA" id="ARBA00073492"/>
    </source>
</evidence>
<feature type="transmembrane region" description="Helical" evidence="9">
    <location>
        <begin position="949"/>
        <end position="968"/>
    </location>
</feature>
<dbReference type="InterPro" id="IPR018506">
    <property type="entry name" value="Cyt_B5_heme-BS"/>
</dbReference>
<keyword evidence="5" id="KW-0479">Metal-binding</keyword>
<dbReference type="GO" id="GO:0008194">
    <property type="term" value="F:UDP-glycosyltransferase activity"/>
    <property type="evidence" value="ECO:0007669"/>
    <property type="project" value="InterPro"/>
</dbReference>
<feature type="transmembrane region" description="Helical" evidence="9">
    <location>
        <begin position="294"/>
        <end position="316"/>
    </location>
</feature>
<evidence type="ECO:0000313" key="12">
    <source>
        <dbReference type="Proteomes" id="UP000092460"/>
    </source>
</evidence>
<keyword evidence="3" id="KW-0328">Glycosyltransferase</keyword>
<evidence type="ECO:0000256" key="2">
    <source>
        <dbReference type="ARBA" id="ARBA00022617"/>
    </source>
</evidence>
<evidence type="ECO:0000256" key="5">
    <source>
        <dbReference type="ARBA" id="ARBA00022723"/>
    </source>
</evidence>
<feature type="transmembrane region" description="Helical" evidence="9">
    <location>
        <begin position="173"/>
        <end position="194"/>
    </location>
</feature>
<feature type="transmembrane region" description="Helical" evidence="9">
    <location>
        <begin position="988"/>
        <end position="1005"/>
    </location>
</feature>
<dbReference type="SMART" id="SM01117">
    <property type="entry name" value="Cyt-b5"/>
    <property type="match status" value="1"/>
</dbReference>
<comment type="function">
    <text evidence="7">May play a role in muscle cell metabolism.</text>
</comment>
<accession>A0A1B0AS66</accession>
<name>A0A1B0AS66_9MUSC</name>
<dbReference type="FunFam" id="3.10.120.10:FF:000020">
    <property type="entry name" value="Cytochrome b5-related protein"/>
    <property type="match status" value="1"/>
</dbReference>
<dbReference type="PANTHER" id="PTHR48043">
    <property type="entry name" value="EG:EG0003.4 PROTEIN-RELATED"/>
    <property type="match status" value="1"/>
</dbReference>
<dbReference type="InterPro" id="IPR001199">
    <property type="entry name" value="Cyt_B5-like_heme/steroid-bd"/>
</dbReference>
<evidence type="ECO:0000256" key="7">
    <source>
        <dbReference type="ARBA" id="ARBA00055674"/>
    </source>
</evidence>
<reference evidence="11" key="2">
    <citation type="submission" date="2020-05" db="UniProtKB">
        <authorList>
            <consortium name="EnsemblMetazoa"/>
        </authorList>
    </citation>
    <scope>IDENTIFICATION</scope>
    <source>
        <strain evidence="11">IAEA</strain>
    </source>
</reference>
<dbReference type="CDD" id="cd03784">
    <property type="entry name" value="GT1_Gtf-like"/>
    <property type="match status" value="3"/>
</dbReference>
<dbReference type="InterPro" id="IPR050271">
    <property type="entry name" value="UDP-glycosyltransferase"/>
</dbReference>
<feature type="transmembrane region" description="Helical" evidence="9">
    <location>
        <begin position="147"/>
        <end position="167"/>
    </location>
</feature>
<dbReference type="SUPFAM" id="SSF55856">
    <property type="entry name" value="Cytochrome b5-like heme/steroid binding domain"/>
    <property type="match status" value="1"/>
</dbReference>
<organism evidence="11 12">
    <name type="scientific">Glossina palpalis gambiensis</name>
    <dbReference type="NCBI Taxonomy" id="67801"/>
    <lineage>
        <taxon>Eukaryota</taxon>
        <taxon>Metazoa</taxon>
        <taxon>Ecdysozoa</taxon>
        <taxon>Arthropoda</taxon>
        <taxon>Hexapoda</taxon>
        <taxon>Insecta</taxon>
        <taxon>Pterygota</taxon>
        <taxon>Neoptera</taxon>
        <taxon>Endopterygota</taxon>
        <taxon>Diptera</taxon>
        <taxon>Brachycera</taxon>
        <taxon>Muscomorpha</taxon>
        <taxon>Hippoboscoidea</taxon>
        <taxon>Glossinidae</taxon>
        <taxon>Glossina</taxon>
    </lineage>
</organism>
<dbReference type="Gene3D" id="3.10.120.10">
    <property type="entry name" value="Cytochrome b5-like heme/steroid binding domain"/>
    <property type="match status" value="1"/>
</dbReference>
<dbReference type="FunFam" id="3.40.50.2000:FF:000050">
    <property type="entry name" value="UDP-glucuronosyltransferase"/>
    <property type="match status" value="3"/>
</dbReference>
<evidence type="ECO:0000313" key="11">
    <source>
        <dbReference type="EnsemblMetazoa" id="GPPI006633-PA"/>
    </source>
</evidence>
<dbReference type="GO" id="GO:0020037">
    <property type="term" value="F:heme binding"/>
    <property type="evidence" value="ECO:0007669"/>
    <property type="project" value="InterPro"/>
</dbReference>
<dbReference type="EMBL" id="JXJN01002676">
    <property type="status" value="NOT_ANNOTATED_CDS"/>
    <property type="molecule type" value="Genomic_DNA"/>
</dbReference>
<dbReference type="PROSITE" id="PS00191">
    <property type="entry name" value="CYTOCHROME_B5_1"/>
    <property type="match status" value="1"/>
</dbReference>
<evidence type="ECO:0000256" key="1">
    <source>
        <dbReference type="ARBA" id="ARBA00009995"/>
    </source>
</evidence>
<keyword evidence="9" id="KW-0472">Membrane</keyword>
<evidence type="ECO:0000256" key="3">
    <source>
        <dbReference type="ARBA" id="ARBA00022676"/>
    </source>
</evidence>
<proteinExistence type="inferred from homology"/>
<dbReference type="Gene3D" id="3.40.50.2000">
    <property type="entry name" value="Glycogen Phosphorylase B"/>
    <property type="match status" value="7"/>
</dbReference>